<evidence type="ECO:0000313" key="3">
    <source>
        <dbReference type="Proteomes" id="UP000002051"/>
    </source>
</evidence>
<evidence type="ECO:0000313" key="1">
    <source>
        <dbReference type="EMBL" id="AES64778.1"/>
    </source>
</evidence>
<proteinExistence type="predicted"/>
<protein>
    <submittedName>
        <fullName evidence="1 2">Uncharacterized protein</fullName>
    </submittedName>
</protein>
<reference evidence="1 3" key="2">
    <citation type="journal article" date="2014" name="BMC Genomics">
        <title>An improved genome release (version Mt4.0) for the model legume Medicago truncatula.</title>
        <authorList>
            <person name="Tang H."/>
            <person name="Krishnakumar V."/>
            <person name="Bidwell S."/>
            <person name="Rosen B."/>
            <person name="Chan A."/>
            <person name="Zhou S."/>
            <person name="Gentzbittel L."/>
            <person name="Childs K.L."/>
            <person name="Yandell M."/>
            <person name="Gundlach H."/>
            <person name="Mayer K.F."/>
            <person name="Schwartz D.C."/>
            <person name="Town C.D."/>
        </authorList>
    </citation>
    <scope>GENOME REANNOTATION</scope>
    <source>
        <strain evidence="2 3">cv. Jemalong A17</strain>
    </source>
</reference>
<reference evidence="2" key="3">
    <citation type="submission" date="2015-04" db="UniProtKB">
        <authorList>
            <consortium name="EnsemblPlants"/>
        </authorList>
    </citation>
    <scope>IDENTIFICATION</scope>
    <source>
        <strain evidence="2">cv. Jemalong A17</strain>
    </source>
</reference>
<gene>
    <name evidence="1" type="ordered locus">MTR_2g030210</name>
</gene>
<keyword evidence="3" id="KW-1185">Reference proteome</keyword>
<dbReference type="AlphaFoldDB" id="G7IKU7"/>
<accession>G7IKU7</accession>
<sequence>MAFSVSNSITCFPVLWNPSIMKFAKFPSLEIQGSNTIYSGFGYDHHSKVVAFSGVYQVQTYVHTMGTNFWTRIQDFPQHESGKFINGTLNWLVRNIALGIVSRRFNWKQPTVMETIDSYDSQRL</sequence>
<name>G7IKU7_MEDTR</name>
<dbReference type="Proteomes" id="UP000002051">
    <property type="component" value="Chromosome 2"/>
</dbReference>
<organism evidence="1 3">
    <name type="scientific">Medicago truncatula</name>
    <name type="common">Barrel medic</name>
    <name type="synonym">Medicago tribuloides</name>
    <dbReference type="NCBI Taxonomy" id="3880"/>
    <lineage>
        <taxon>Eukaryota</taxon>
        <taxon>Viridiplantae</taxon>
        <taxon>Streptophyta</taxon>
        <taxon>Embryophyta</taxon>
        <taxon>Tracheophyta</taxon>
        <taxon>Spermatophyta</taxon>
        <taxon>Magnoliopsida</taxon>
        <taxon>eudicotyledons</taxon>
        <taxon>Gunneridae</taxon>
        <taxon>Pentapetalae</taxon>
        <taxon>rosids</taxon>
        <taxon>fabids</taxon>
        <taxon>Fabales</taxon>
        <taxon>Fabaceae</taxon>
        <taxon>Papilionoideae</taxon>
        <taxon>50 kb inversion clade</taxon>
        <taxon>NPAAA clade</taxon>
        <taxon>Hologalegina</taxon>
        <taxon>IRL clade</taxon>
        <taxon>Trifolieae</taxon>
        <taxon>Medicago</taxon>
    </lineage>
</organism>
<reference evidence="1 3" key="1">
    <citation type="journal article" date="2011" name="Nature">
        <title>The Medicago genome provides insight into the evolution of rhizobial symbioses.</title>
        <authorList>
            <person name="Young N.D."/>
            <person name="Debelle F."/>
            <person name="Oldroyd G.E."/>
            <person name="Geurts R."/>
            <person name="Cannon S.B."/>
            <person name="Udvardi M.K."/>
            <person name="Benedito V.A."/>
            <person name="Mayer K.F."/>
            <person name="Gouzy J."/>
            <person name="Schoof H."/>
            <person name="Van de Peer Y."/>
            <person name="Proost S."/>
            <person name="Cook D.R."/>
            <person name="Meyers B.C."/>
            <person name="Spannagl M."/>
            <person name="Cheung F."/>
            <person name="De Mita S."/>
            <person name="Krishnakumar V."/>
            <person name="Gundlach H."/>
            <person name="Zhou S."/>
            <person name="Mudge J."/>
            <person name="Bharti A.K."/>
            <person name="Murray J.D."/>
            <person name="Naoumkina M.A."/>
            <person name="Rosen B."/>
            <person name="Silverstein K.A."/>
            <person name="Tang H."/>
            <person name="Rombauts S."/>
            <person name="Zhao P.X."/>
            <person name="Zhou P."/>
            <person name="Barbe V."/>
            <person name="Bardou P."/>
            <person name="Bechner M."/>
            <person name="Bellec A."/>
            <person name="Berger A."/>
            <person name="Berges H."/>
            <person name="Bidwell S."/>
            <person name="Bisseling T."/>
            <person name="Choisne N."/>
            <person name="Couloux A."/>
            <person name="Denny R."/>
            <person name="Deshpande S."/>
            <person name="Dai X."/>
            <person name="Doyle J.J."/>
            <person name="Dudez A.M."/>
            <person name="Farmer A.D."/>
            <person name="Fouteau S."/>
            <person name="Franken C."/>
            <person name="Gibelin C."/>
            <person name="Gish J."/>
            <person name="Goldstein S."/>
            <person name="Gonzalez A.J."/>
            <person name="Green P.J."/>
            <person name="Hallab A."/>
            <person name="Hartog M."/>
            <person name="Hua A."/>
            <person name="Humphray S.J."/>
            <person name="Jeong D.H."/>
            <person name="Jing Y."/>
            <person name="Jocker A."/>
            <person name="Kenton S.M."/>
            <person name="Kim D.J."/>
            <person name="Klee K."/>
            <person name="Lai H."/>
            <person name="Lang C."/>
            <person name="Lin S."/>
            <person name="Macmil S.L."/>
            <person name="Magdelenat G."/>
            <person name="Matthews L."/>
            <person name="McCorrison J."/>
            <person name="Monaghan E.L."/>
            <person name="Mun J.H."/>
            <person name="Najar F.Z."/>
            <person name="Nicholson C."/>
            <person name="Noirot C."/>
            <person name="O'Bleness M."/>
            <person name="Paule C.R."/>
            <person name="Poulain J."/>
            <person name="Prion F."/>
            <person name="Qin B."/>
            <person name="Qu C."/>
            <person name="Retzel E.F."/>
            <person name="Riddle C."/>
            <person name="Sallet E."/>
            <person name="Samain S."/>
            <person name="Samson N."/>
            <person name="Sanders I."/>
            <person name="Saurat O."/>
            <person name="Scarpelli C."/>
            <person name="Schiex T."/>
            <person name="Segurens B."/>
            <person name="Severin A.J."/>
            <person name="Sherrier D.J."/>
            <person name="Shi R."/>
            <person name="Sims S."/>
            <person name="Singer S.R."/>
            <person name="Sinharoy S."/>
            <person name="Sterck L."/>
            <person name="Viollet A."/>
            <person name="Wang B.B."/>
            <person name="Wang K."/>
            <person name="Wang M."/>
            <person name="Wang X."/>
            <person name="Warfsmann J."/>
            <person name="Weissenbach J."/>
            <person name="White D.D."/>
            <person name="White J.D."/>
            <person name="Wiley G.B."/>
            <person name="Wincker P."/>
            <person name="Xing Y."/>
            <person name="Yang L."/>
            <person name="Yao Z."/>
            <person name="Ying F."/>
            <person name="Zhai J."/>
            <person name="Zhou L."/>
            <person name="Zuber A."/>
            <person name="Denarie J."/>
            <person name="Dixon R.A."/>
            <person name="May G.D."/>
            <person name="Schwartz D.C."/>
            <person name="Rogers J."/>
            <person name="Quetier F."/>
            <person name="Town C.D."/>
            <person name="Roe B.A."/>
        </authorList>
    </citation>
    <scope>NUCLEOTIDE SEQUENCE [LARGE SCALE GENOMIC DNA]</scope>
    <source>
        <strain evidence="1">A17</strain>
        <strain evidence="2 3">cv. Jemalong A17</strain>
    </source>
</reference>
<dbReference type="EnsemblPlants" id="AES64778">
    <property type="protein sequence ID" value="AES64778"/>
    <property type="gene ID" value="MTR_2g030210"/>
</dbReference>
<evidence type="ECO:0000313" key="2">
    <source>
        <dbReference type="EnsemblPlants" id="AES64778"/>
    </source>
</evidence>
<dbReference type="HOGENOM" id="CLU_2007273_0_0_1"/>
<dbReference type="EMBL" id="CM001218">
    <property type="protein sequence ID" value="AES64778.1"/>
    <property type="molecule type" value="Genomic_DNA"/>
</dbReference>
<dbReference type="PaxDb" id="3880-AES64778"/>